<keyword evidence="2" id="KW-1185">Reference proteome</keyword>
<evidence type="ECO:0008006" key="3">
    <source>
        <dbReference type="Google" id="ProtNLM"/>
    </source>
</evidence>
<proteinExistence type="predicted"/>
<sequence length="100" mass="11587">MAVKLIMSWDIAPEREQEYFEFVVREFIPGVQRLGFELSDAWATVYGSQPQILVGAVVPSPAQARQILNSAEWKSLNNQLQDYVRNYRYKIVEARSGFQF</sequence>
<organism evidence="1 2">
    <name type="scientific">Bellilinea caldifistulae</name>
    <dbReference type="NCBI Taxonomy" id="360411"/>
    <lineage>
        <taxon>Bacteria</taxon>
        <taxon>Bacillati</taxon>
        <taxon>Chloroflexota</taxon>
        <taxon>Anaerolineae</taxon>
        <taxon>Anaerolineales</taxon>
        <taxon>Anaerolineaceae</taxon>
        <taxon>Bellilinea</taxon>
    </lineage>
</organism>
<dbReference type="Proteomes" id="UP000050514">
    <property type="component" value="Unassembled WGS sequence"/>
</dbReference>
<dbReference type="EMBL" id="LGHJ01000011">
    <property type="protein sequence ID" value="KPL76825.1"/>
    <property type="molecule type" value="Genomic_DNA"/>
</dbReference>
<evidence type="ECO:0000313" key="1">
    <source>
        <dbReference type="EMBL" id="KPL76825.1"/>
    </source>
</evidence>
<evidence type="ECO:0000313" key="2">
    <source>
        <dbReference type="Proteomes" id="UP000050514"/>
    </source>
</evidence>
<comment type="caution">
    <text evidence="1">The sequence shown here is derived from an EMBL/GenBank/DDBJ whole genome shotgun (WGS) entry which is preliminary data.</text>
</comment>
<reference evidence="1 2" key="1">
    <citation type="submission" date="2015-07" db="EMBL/GenBank/DDBJ databases">
        <title>Draft genome of Bellilinea caldifistulae DSM 17877.</title>
        <authorList>
            <person name="Hemp J."/>
            <person name="Ward L.M."/>
            <person name="Pace L.A."/>
            <person name="Fischer W.W."/>
        </authorList>
    </citation>
    <scope>NUCLEOTIDE SEQUENCE [LARGE SCALE GENOMIC DNA]</scope>
    <source>
        <strain evidence="1 2">GOMI-1</strain>
    </source>
</reference>
<dbReference type="OrthoDB" id="161523at2"/>
<accession>A0A0P6XAN6</accession>
<name>A0A0P6XAN6_9CHLR</name>
<protein>
    <recommendedName>
        <fullName evidence="3">NIPSNAP domain-containing protein</fullName>
    </recommendedName>
</protein>
<gene>
    <name evidence="1" type="ORF">AC812_05940</name>
</gene>
<dbReference type="AlphaFoldDB" id="A0A0P6XAN6"/>
<dbReference type="RefSeq" id="WP_062158829.1">
    <property type="nucleotide sequence ID" value="NZ_DF967971.1"/>
</dbReference>
<dbReference type="STRING" id="360411.AC812_05940"/>